<dbReference type="Proteomes" id="UP001162162">
    <property type="component" value="Unassembled WGS sequence"/>
</dbReference>
<evidence type="ECO:0000313" key="3">
    <source>
        <dbReference type="Proteomes" id="UP001162162"/>
    </source>
</evidence>
<dbReference type="PANTHER" id="PTHR28624">
    <property type="entry name" value="COILED-COIL DOMAIN-CONTAINING PROTEIN 51"/>
    <property type="match status" value="1"/>
</dbReference>
<proteinExistence type="predicted"/>
<evidence type="ECO:0000256" key="1">
    <source>
        <dbReference type="SAM" id="Coils"/>
    </source>
</evidence>
<dbReference type="InterPro" id="IPR037660">
    <property type="entry name" value="CCDC51"/>
</dbReference>
<dbReference type="AlphaFoldDB" id="A0AAV8YT32"/>
<accession>A0AAV8YT32</accession>
<comment type="caution">
    <text evidence="2">The sequence shown here is derived from an EMBL/GenBank/DDBJ whole genome shotgun (WGS) entry which is preliminary data.</text>
</comment>
<gene>
    <name evidence="2" type="ORF">NQ318_005807</name>
</gene>
<keyword evidence="1" id="KW-0175">Coiled coil</keyword>
<evidence type="ECO:0000313" key="2">
    <source>
        <dbReference type="EMBL" id="KAJ8954212.1"/>
    </source>
</evidence>
<sequence>MKLTQALTLINNKKLDVLKNTIRMTVAEAPQFLGKVKENRKIVYNKINDLNKWYTKVIGLDEVKLYQDKVTALQEQLLNTQEKRREVGRQLADVRQKSLELQDEIHKVKRQEDLARFLDLMKEETEILRLESSISRTFQDYDQTERELFTAFTNAIPGLSREAEGAGSFLAFMYTTLRKQDLKKFIEEKLVERSMAEPVVLKLVEANQRNLDEIMRNRQALNGLMKALTDSEVLSATKIKSNTAGKAGSNVTALPLQTNEYTIDLHLH</sequence>
<organism evidence="2 3">
    <name type="scientific">Aromia moschata</name>
    <dbReference type="NCBI Taxonomy" id="1265417"/>
    <lineage>
        <taxon>Eukaryota</taxon>
        <taxon>Metazoa</taxon>
        <taxon>Ecdysozoa</taxon>
        <taxon>Arthropoda</taxon>
        <taxon>Hexapoda</taxon>
        <taxon>Insecta</taxon>
        <taxon>Pterygota</taxon>
        <taxon>Neoptera</taxon>
        <taxon>Endopterygota</taxon>
        <taxon>Coleoptera</taxon>
        <taxon>Polyphaga</taxon>
        <taxon>Cucujiformia</taxon>
        <taxon>Chrysomeloidea</taxon>
        <taxon>Cerambycidae</taxon>
        <taxon>Cerambycinae</taxon>
        <taxon>Callichromatini</taxon>
        <taxon>Aromia</taxon>
    </lineage>
</organism>
<keyword evidence="3" id="KW-1185">Reference proteome</keyword>
<feature type="coiled-coil region" evidence="1">
    <location>
        <begin position="63"/>
        <end position="111"/>
    </location>
</feature>
<protein>
    <submittedName>
        <fullName evidence="2">Uncharacterized protein</fullName>
    </submittedName>
</protein>
<reference evidence="2" key="1">
    <citation type="journal article" date="2023" name="Insect Mol. Biol.">
        <title>Genome sequencing provides insights into the evolution of gene families encoding plant cell wall-degrading enzymes in longhorned beetles.</title>
        <authorList>
            <person name="Shin N.R."/>
            <person name="Okamura Y."/>
            <person name="Kirsch R."/>
            <person name="Pauchet Y."/>
        </authorList>
    </citation>
    <scope>NUCLEOTIDE SEQUENCE</scope>
    <source>
        <strain evidence="2">AMC_N1</strain>
    </source>
</reference>
<dbReference type="EMBL" id="JAPWTK010000050">
    <property type="protein sequence ID" value="KAJ8954212.1"/>
    <property type="molecule type" value="Genomic_DNA"/>
</dbReference>
<dbReference type="PANTHER" id="PTHR28624:SF1">
    <property type="entry name" value="MITOCHONDRIAL POTASSIUM CHANNEL"/>
    <property type="match status" value="1"/>
</dbReference>
<name>A0AAV8YT32_9CUCU</name>